<reference evidence="2" key="1">
    <citation type="journal article" date="2014" name="Int. J. Syst. Evol. Microbiol.">
        <title>Complete genome sequence of Corynebacterium casei LMG S-19264T (=DSM 44701T), isolated from a smear-ripened cheese.</title>
        <authorList>
            <consortium name="US DOE Joint Genome Institute (JGI-PGF)"/>
            <person name="Walter F."/>
            <person name="Albersmeier A."/>
            <person name="Kalinowski J."/>
            <person name="Ruckert C."/>
        </authorList>
    </citation>
    <scope>NUCLEOTIDE SEQUENCE</scope>
    <source>
        <strain evidence="2">CGMCC 1.15958</strain>
    </source>
</reference>
<dbReference type="GO" id="GO:0046820">
    <property type="term" value="F:4-amino-4-deoxychorismate synthase activity"/>
    <property type="evidence" value="ECO:0007669"/>
    <property type="project" value="TreeGrafter"/>
</dbReference>
<comment type="caution">
    <text evidence="2">The sequence shown here is derived from an EMBL/GenBank/DDBJ whole genome shotgun (WGS) entry which is preliminary data.</text>
</comment>
<dbReference type="Pfam" id="PF00425">
    <property type="entry name" value="Chorismate_bind"/>
    <property type="match status" value="1"/>
</dbReference>
<dbReference type="Gene3D" id="3.60.120.10">
    <property type="entry name" value="Anthranilate synthase"/>
    <property type="match status" value="1"/>
</dbReference>
<dbReference type="SUPFAM" id="SSF56322">
    <property type="entry name" value="ADC synthase"/>
    <property type="match status" value="1"/>
</dbReference>
<dbReference type="EMBL" id="BMKK01000004">
    <property type="protein sequence ID" value="GGD56694.1"/>
    <property type="molecule type" value="Genomic_DNA"/>
</dbReference>
<keyword evidence="3" id="KW-1185">Reference proteome</keyword>
<reference evidence="2" key="2">
    <citation type="submission" date="2020-09" db="EMBL/GenBank/DDBJ databases">
        <authorList>
            <person name="Sun Q."/>
            <person name="Zhou Y."/>
        </authorList>
    </citation>
    <scope>NUCLEOTIDE SEQUENCE</scope>
    <source>
        <strain evidence="2">CGMCC 1.15958</strain>
    </source>
</reference>
<dbReference type="InterPro" id="IPR019999">
    <property type="entry name" value="Anth_synth_I-like"/>
</dbReference>
<dbReference type="InterPro" id="IPR005801">
    <property type="entry name" value="ADC_synthase"/>
</dbReference>
<feature type="domain" description="Chorismate-utilising enzyme C-terminal" evidence="1">
    <location>
        <begin position="82"/>
        <end position="339"/>
    </location>
</feature>
<gene>
    <name evidence="2" type="ORF">GCM10011514_20990</name>
</gene>
<organism evidence="2 3">
    <name type="scientific">Emticicia aquatilis</name>
    <dbReference type="NCBI Taxonomy" id="1537369"/>
    <lineage>
        <taxon>Bacteria</taxon>
        <taxon>Pseudomonadati</taxon>
        <taxon>Bacteroidota</taxon>
        <taxon>Cytophagia</taxon>
        <taxon>Cytophagales</taxon>
        <taxon>Leadbetterellaceae</taxon>
        <taxon>Emticicia</taxon>
    </lineage>
</organism>
<sequence length="345" mass="39309">MYQRVNKVKLNRAESIEKINDLASNKIPFLMISDFEGEKSMIWPLDNVNPDKVKYWMNGISNHVISETQNSQITLQKFPISFEEYQQAFEFVKTNILLGNSFLTNLTCATKIDLNIDLQEVFERSEARYKVLLNDEFICFSPEIFVQINESGKISSFPMKGTIDANIPHAESIILSDKKEFYEHTTIVDLIRNDISKVANKVWVEKFRYIDKIQTSDKKELLQVSSQVSGLLTEDWKQKLGDIIFSLLPAGSISGAPKDKTLEIIAEAEKYTYFSQFGELCNKRGFYTGICGIFSGKTFDSGVMIRFIEKTGNGLVYKSGGGITAHSIVENEYQEMIQKIYVPIV</sequence>
<dbReference type="Proteomes" id="UP000609064">
    <property type="component" value="Unassembled WGS sequence"/>
</dbReference>
<protein>
    <submittedName>
        <fullName evidence="2">Aminodeoxychorismate synthase component I</fullName>
    </submittedName>
</protein>
<accession>A0A917DQD5</accession>
<evidence type="ECO:0000313" key="3">
    <source>
        <dbReference type="Proteomes" id="UP000609064"/>
    </source>
</evidence>
<evidence type="ECO:0000313" key="2">
    <source>
        <dbReference type="EMBL" id="GGD56694.1"/>
    </source>
</evidence>
<evidence type="ECO:0000259" key="1">
    <source>
        <dbReference type="Pfam" id="PF00425"/>
    </source>
</evidence>
<proteinExistence type="predicted"/>
<dbReference type="PANTHER" id="PTHR11236:SF50">
    <property type="entry name" value="AMINODEOXYCHORISMATE SYNTHASE COMPONENT 1"/>
    <property type="match status" value="1"/>
</dbReference>
<name>A0A917DQD5_9BACT</name>
<dbReference type="NCBIfam" id="NF005486">
    <property type="entry name" value="PRK07093.1"/>
    <property type="match status" value="1"/>
</dbReference>
<dbReference type="AlphaFoldDB" id="A0A917DQD5"/>
<dbReference type="PANTHER" id="PTHR11236">
    <property type="entry name" value="AMINOBENZOATE/ANTHRANILATE SYNTHASE"/>
    <property type="match status" value="1"/>
</dbReference>
<dbReference type="GO" id="GO:0000162">
    <property type="term" value="P:L-tryptophan biosynthetic process"/>
    <property type="evidence" value="ECO:0007669"/>
    <property type="project" value="TreeGrafter"/>
</dbReference>
<dbReference type="InterPro" id="IPR015890">
    <property type="entry name" value="Chorismate_C"/>
</dbReference>